<keyword evidence="2" id="KW-1185">Reference proteome</keyword>
<accession>A0A5B7EYU7</accession>
<name>A0A5B7EYU7_PORTR</name>
<evidence type="ECO:0000313" key="1">
    <source>
        <dbReference type="EMBL" id="MPC39951.1"/>
    </source>
</evidence>
<dbReference type="EMBL" id="VSRR010004529">
    <property type="protein sequence ID" value="MPC39951.1"/>
    <property type="molecule type" value="Genomic_DNA"/>
</dbReference>
<proteinExistence type="predicted"/>
<comment type="caution">
    <text evidence="1">The sequence shown here is derived from an EMBL/GenBank/DDBJ whole genome shotgun (WGS) entry which is preliminary data.</text>
</comment>
<organism evidence="1 2">
    <name type="scientific">Portunus trituberculatus</name>
    <name type="common">Swimming crab</name>
    <name type="synonym">Neptunus trituberculatus</name>
    <dbReference type="NCBI Taxonomy" id="210409"/>
    <lineage>
        <taxon>Eukaryota</taxon>
        <taxon>Metazoa</taxon>
        <taxon>Ecdysozoa</taxon>
        <taxon>Arthropoda</taxon>
        <taxon>Crustacea</taxon>
        <taxon>Multicrustacea</taxon>
        <taxon>Malacostraca</taxon>
        <taxon>Eumalacostraca</taxon>
        <taxon>Eucarida</taxon>
        <taxon>Decapoda</taxon>
        <taxon>Pleocyemata</taxon>
        <taxon>Brachyura</taxon>
        <taxon>Eubrachyura</taxon>
        <taxon>Portunoidea</taxon>
        <taxon>Portunidae</taxon>
        <taxon>Portuninae</taxon>
        <taxon>Portunus</taxon>
    </lineage>
</organism>
<gene>
    <name evidence="1" type="ORF">E2C01_033504</name>
</gene>
<sequence>MRIQLFNKAELAPQFPRIAPQCGVTACPGNVSSLRSQAALYFSSYSSNKGLTLLRCVHGLSYHVEDIWTPTRRAEATTAVACFVVVGVKAAKFYES</sequence>
<evidence type="ECO:0000313" key="2">
    <source>
        <dbReference type="Proteomes" id="UP000324222"/>
    </source>
</evidence>
<protein>
    <submittedName>
        <fullName evidence="1">Uncharacterized protein</fullName>
    </submittedName>
</protein>
<dbReference type="Proteomes" id="UP000324222">
    <property type="component" value="Unassembled WGS sequence"/>
</dbReference>
<dbReference type="AlphaFoldDB" id="A0A5B7EYU7"/>
<reference evidence="1 2" key="1">
    <citation type="submission" date="2019-05" db="EMBL/GenBank/DDBJ databases">
        <title>Another draft genome of Portunus trituberculatus and its Hox gene families provides insights of decapod evolution.</title>
        <authorList>
            <person name="Jeong J.-H."/>
            <person name="Song I."/>
            <person name="Kim S."/>
            <person name="Choi T."/>
            <person name="Kim D."/>
            <person name="Ryu S."/>
            <person name="Kim W."/>
        </authorList>
    </citation>
    <scope>NUCLEOTIDE SEQUENCE [LARGE SCALE GENOMIC DNA]</scope>
    <source>
        <tissue evidence="1">Muscle</tissue>
    </source>
</reference>